<dbReference type="InterPro" id="IPR039425">
    <property type="entry name" value="RNA_pol_sigma-70-like"/>
</dbReference>
<evidence type="ECO:0000256" key="3">
    <source>
        <dbReference type="ARBA" id="ARBA00023082"/>
    </source>
</evidence>
<gene>
    <name evidence="9" type="ORF">CKA38_11385</name>
</gene>
<accession>A0A2U8E4J6</accession>
<dbReference type="Pfam" id="PF04542">
    <property type="entry name" value="Sigma70_r2"/>
    <property type="match status" value="1"/>
</dbReference>
<feature type="region of interest" description="Disordered" evidence="6">
    <location>
        <begin position="1"/>
        <end position="28"/>
    </location>
</feature>
<dbReference type="AlphaFoldDB" id="A0A2U8E4J6"/>
<evidence type="ECO:0000259" key="8">
    <source>
        <dbReference type="Pfam" id="PF08281"/>
    </source>
</evidence>
<evidence type="ECO:0000256" key="6">
    <source>
        <dbReference type="SAM" id="MobiDB-lite"/>
    </source>
</evidence>
<dbReference type="KEGG" id="elut:CKA38_11385"/>
<dbReference type="InterPro" id="IPR013324">
    <property type="entry name" value="RNA_pol_sigma_r3/r4-like"/>
</dbReference>
<dbReference type="Gene3D" id="1.10.10.10">
    <property type="entry name" value="Winged helix-like DNA-binding domain superfamily/Winged helix DNA-binding domain"/>
    <property type="match status" value="1"/>
</dbReference>
<evidence type="ECO:0000256" key="2">
    <source>
        <dbReference type="ARBA" id="ARBA00023015"/>
    </source>
</evidence>
<reference evidence="9 10" key="1">
    <citation type="journal article" date="2018" name="Syst. Appl. Microbiol.">
        <title>Ereboglobus luteus gen. nov. sp. nov. from cockroach guts, and new insights into the oxygen relationship of the genera Opitutus and Didymococcus (Verrucomicrobia: Opitutaceae).</title>
        <authorList>
            <person name="Tegtmeier D."/>
            <person name="Belitz A."/>
            <person name="Radek R."/>
            <person name="Heimerl T."/>
            <person name="Brune A."/>
        </authorList>
    </citation>
    <scope>NUCLEOTIDE SEQUENCE [LARGE SCALE GENOMIC DNA]</scope>
    <source>
        <strain evidence="9 10">Ho45</strain>
    </source>
</reference>
<dbReference type="PANTHER" id="PTHR43133:SF8">
    <property type="entry name" value="RNA POLYMERASE SIGMA FACTOR HI_1459-RELATED"/>
    <property type="match status" value="1"/>
</dbReference>
<dbReference type="SUPFAM" id="SSF88946">
    <property type="entry name" value="Sigma2 domain of RNA polymerase sigma factors"/>
    <property type="match status" value="1"/>
</dbReference>
<feature type="domain" description="RNA polymerase sigma factor 70 region 4 type 2" evidence="8">
    <location>
        <begin position="144"/>
        <end position="196"/>
    </location>
</feature>
<dbReference type="InterPro" id="IPR013325">
    <property type="entry name" value="RNA_pol_sigma_r2"/>
</dbReference>
<protein>
    <recommendedName>
        <fullName evidence="11">RNA polymerase subunit sigma-24</fullName>
    </recommendedName>
</protein>
<keyword evidence="10" id="KW-1185">Reference proteome</keyword>
<evidence type="ECO:0008006" key="11">
    <source>
        <dbReference type="Google" id="ProtNLM"/>
    </source>
</evidence>
<name>A0A2U8E4J6_9BACT</name>
<dbReference type="InterPro" id="IPR014284">
    <property type="entry name" value="RNA_pol_sigma-70_dom"/>
</dbReference>
<organism evidence="9 10">
    <name type="scientific">Ereboglobus luteus</name>
    <dbReference type="NCBI Taxonomy" id="1796921"/>
    <lineage>
        <taxon>Bacteria</taxon>
        <taxon>Pseudomonadati</taxon>
        <taxon>Verrucomicrobiota</taxon>
        <taxon>Opitutia</taxon>
        <taxon>Opitutales</taxon>
        <taxon>Opitutaceae</taxon>
        <taxon>Ereboglobus</taxon>
    </lineage>
</organism>
<dbReference type="GO" id="GO:0003677">
    <property type="term" value="F:DNA binding"/>
    <property type="evidence" value="ECO:0007669"/>
    <property type="project" value="UniProtKB-KW"/>
</dbReference>
<evidence type="ECO:0000259" key="7">
    <source>
        <dbReference type="Pfam" id="PF04542"/>
    </source>
</evidence>
<sequence>MNNETQKPVSPSMPPVSAEARPHMSTSRETDFSLFMRKHQNMVFTTAARLTANDAQAEDIAQEVFIKAYDHFDALRDEPAAPGWLRTVATNLSLNHLQRYRKRWRFFSEFRRADDDDSSENTPEVEWAAPETFFDDIDRADRRAWIENALAKLPEHQRVPLVLFHYEDMPYDEIAKTLRVSLSKVKIDILRARAALARTLTQNPANPVSK</sequence>
<feature type="domain" description="RNA polymerase sigma-70 region 2" evidence="7">
    <location>
        <begin position="36"/>
        <end position="102"/>
    </location>
</feature>
<dbReference type="PANTHER" id="PTHR43133">
    <property type="entry name" value="RNA POLYMERASE ECF-TYPE SIGMA FACTO"/>
    <property type="match status" value="1"/>
</dbReference>
<keyword evidence="3" id="KW-0731">Sigma factor</keyword>
<dbReference type="InterPro" id="IPR013249">
    <property type="entry name" value="RNA_pol_sigma70_r4_t2"/>
</dbReference>
<proteinExistence type="inferred from homology"/>
<evidence type="ECO:0000313" key="10">
    <source>
        <dbReference type="Proteomes" id="UP000244896"/>
    </source>
</evidence>
<evidence type="ECO:0000256" key="4">
    <source>
        <dbReference type="ARBA" id="ARBA00023125"/>
    </source>
</evidence>
<dbReference type="EMBL" id="CP023004">
    <property type="protein sequence ID" value="AWI09771.1"/>
    <property type="molecule type" value="Genomic_DNA"/>
</dbReference>
<dbReference type="Gene3D" id="1.10.1740.10">
    <property type="match status" value="1"/>
</dbReference>
<dbReference type="OrthoDB" id="9784984at2"/>
<dbReference type="InterPro" id="IPR007627">
    <property type="entry name" value="RNA_pol_sigma70_r2"/>
</dbReference>
<dbReference type="GO" id="GO:0016987">
    <property type="term" value="F:sigma factor activity"/>
    <property type="evidence" value="ECO:0007669"/>
    <property type="project" value="UniProtKB-KW"/>
</dbReference>
<evidence type="ECO:0000313" key="9">
    <source>
        <dbReference type="EMBL" id="AWI09771.1"/>
    </source>
</evidence>
<dbReference type="SUPFAM" id="SSF88659">
    <property type="entry name" value="Sigma3 and sigma4 domains of RNA polymerase sigma factors"/>
    <property type="match status" value="1"/>
</dbReference>
<comment type="similarity">
    <text evidence="1">Belongs to the sigma-70 factor family. ECF subfamily.</text>
</comment>
<evidence type="ECO:0000256" key="1">
    <source>
        <dbReference type="ARBA" id="ARBA00010641"/>
    </source>
</evidence>
<dbReference type="NCBIfam" id="TIGR02937">
    <property type="entry name" value="sigma70-ECF"/>
    <property type="match status" value="1"/>
</dbReference>
<dbReference type="Pfam" id="PF08281">
    <property type="entry name" value="Sigma70_r4_2"/>
    <property type="match status" value="1"/>
</dbReference>
<dbReference type="CDD" id="cd06171">
    <property type="entry name" value="Sigma70_r4"/>
    <property type="match status" value="1"/>
</dbReference>
<keyword evidence="4" id="KW-0238">DNA-binding</keyword>
<evidence type="ECO:0000256" key="5">
    <source>
        <dbReference type="ARBA" id="ARBA00023163"/>
    </source>
</evidence>
<dbReference type="GO" id="GO:0006352">
    <property type="term" value="P:DNA-templated transcription initiation"/>
    <property type="evidence" value="ECO:0007669"/>
    <property type="project" value="InterPro"/>
</dbReference>
<dbReference type="Proteomes" id="UP000244896">
    <property type="component" value="Chromosome"/>
</dbReference>
<keyword evidence="5" id="KW-0804">Transcription</keyword>
<keyword evidence="2" id="KW-0805">Transcription regulation</keyword>
<dbReference type="InterPro" id="IPR036388">
    <property type="entry name" value="WH-like_DNA-bd_sf"/>
</dbReference>